<keyword evidence="3" id="KW-0119">Carbohydrate metabolism</keyword>
<gene>
    <name evidence="6" type="primary">rhaM</name>
    <name evidence="6" type="ORF">I6N95_04095</name>
</gene>
<dbReference type="AlphaFoldDB" id="A0A940P9Y9"/>
<dbReference type="GO" id="GO:0005737">
    <property type="term" value="C:cytoplasm"/>
    <property type="evidence" value="ECO:0007669"/>
    <property type="project" value="InterPro"/>
</dbReference>
<dbReference type="PANTHER" id="PTHR34389">
    <property type="entry name" value="L-RHAMNOSE MUTAROTASE"/>
    <property type="match status" value="1"/>
</dbReference>
<dbReference type="Gene3D" id="3.30.70.100">
    <property type="match status" value="1"/>
</dbReference>
<dbReference type="NCBIfam" id="TIGR02625">
    <property type="entry name" value="YiiL_rotase"/>
    <property type="match status" value="1"/>
</dbReference>
<dbReference type="InterPro" id="IPR013448">
    <property type="entry name" value="L-rhamnose_mutarotase"/>
</dbReference>
<dbReference type="EC" id="5.1.3.32" evidence="5"/>
<sequence length="104" mass="12531">MIKKAFKMKLFPGCEETYRQRHDQLWPEMVELLKTHGAKTYCIFFDSETSSLFGYLEIDNEEKWLQVAQTEINQKWWNYMADIMETNEDYSPVSVELTKMFNLE</sequence>
<evidence type="ECO:0000313" key="7">
    <source>
        <dbReference type="Proteomes" id="UP000674938"/>
    </source>
</evidence>
<comment type="caution">
    <text evidence="6">The sequence shown here is derived from an EMBL/GenBank/DDBJ whole genome shotgun (WGS) entry which is preliminary data.</text>
</comment>
<dbReference type="SUPFAM" id="SSF54909">
    <property type="entry name" value="Dimeric alpha+beta barrel"/>
    <property type="match status" value="1"/>
</dbReference>
<keyword evidence="4" id="KW-0684">Rhamnose metabolism</keyword>
<dbReference type="GO" id="GO:0019301">
    <property type="term" value="P:rhamnose catabolic process"/>
    <property type="evidence" value="ECO:0007669"/>
    <property type="project" value="UniProtKB-UniRule"/>
</dbReference>
<dbReference type="InterPro" id="IPR011008">
    <property type="entry name" value="Dimeric_a/b-barrel"/>
</dbReference>
<evidence type="ECO:0000256" key="4">
    <source>
        <dbReference type="ARBA" id="ARBA00023308"/>
    </source>
</evidence>
<dbReference type="InterPro" id="IPR008000">
    <property type="entry name" value="Rham/fucose_mutarotase"/>
</dbReference>
<keyword evidence="1" id="KW-0963">Cytoplasm</keyword>
<dbReference type="Proteomes" id="UP000674938">
    <property type="component" value="Unassembled WGS sequence"/>
</dbReference>
<dbReference type="Pfam" id="PF05336">
    <property type="entry name" value="rhaM"/>
    <property type="match status" value="1"/>
</dbReference>
<organism evidence="6 7">
    <name type="scientific">Vagococcus allomyrinae</name>
    <dbReference type="NCBI Taxonomy" id="2794353"/>
    <lineage>
        <taxon>Bacteria</taxon>
        <taxon>Bacillati</taxon>
        <taxon>Bacillota</taxon>
        <taxon>Bacilli</taxon>
        <taxon>Lactobacillales</taxon>
        <taxon>Enterococcaceae</taxon>
        <taxon>Vagococcus</taxon>
    </lineage>
</organism>
<protein>
    <recommendedName>
        <fullName evidence="5">L-rhamnose mutarotase</fullName>
        <ecNumber evidence="5">5.1.3.32</ecNumber>
    </recommendedName>
</protein>
<dbReference type="PANTHER" id="PTHR34389:SF2">
    <property type="entry name" value="L-RHAMNOSE MUTAROTASE"/>
    <property type="match status" value="1"/>
</dbReference>
<dbReference type="RefSeq" id="WP_209525080.1">
    <property type="nucleotide sequence ID" value="NZ_JAEEGA010000002.1"/>
</dbReference>
<evidence type="ECO:0000256" key="5">
    <source>
        <dbReference type="NCBIfam" id="TIGR02625"/>
    </source>
</evidence>
<proteinExistence type="inferred from homology"/>
<dbReference type="GO" id="GO:0062192">
    <property type="term" value="F:L-rhamnose mutarotase activity"/>
    <property type="evidence" value="ECO:0007669"/>
    <property type="project" value="UniProtKB-UniRule"/>
</dbReference>
<dbReference type="HAMAP" id="MF_01663">
    <property type="entry name" value="L_rham_rotase"/>
    <property type="match status" value="1"/>
</dbReference>
<evidence type="ECO:0000256" key="3">
    <source>
        <dbReference type="ARBA" id="ARBA00023277"/>
    </source>
</evidence>
<keyword evidence="7" id="KW-1185">Reference proteome</keyword>
<evidence type="ECO:0000313" key="6">
    <source>
        <dbReference type="EMBL" id="MBP1040188.1"/>
    </source>
</evidence>
<reference evidence="6" key="1">
    <citation type="submission" date="2020-12" db="EMBL/GenBank/DDBJ databases">
        <title>Vagococcus allomyrinae sp. nov. and Enterococcus lavae sp. nov., isolated from the larvae of Allomyrina dichotoma.</title>
        <authorList>
            <person name="Lee S.D."/>
        </authorList>
    </citation>
    <scope>NUCLEOTIDE SEQUENCE</scope>
    <source>
        <strain evidence="6">BWB3-3</strain>
    </source>
</reference>
<keyword evidence="2 6" id="KW-0413">Isomerase</keyword>
<evidence type="ECO:0000256" key="1">
    <source>
        <dbReference type="ARBA" id="ARBA00022490"/>
    </source>
</evidence>
<accession>A0A940P9Y9</accession>
<evidence type="ECO:0000256" key="2">
    <source>
        <dbReference type="ARBA" id="ARBA00023235"/>
    </source>
</evidence>
<name>A0A940P9Y9_9ENTE</name>
<dbReference type="EMBL" id="JAEEGA010000002">
    <property type="protein sequence ID" value="MBP1040188.1"/>
    <property type="molecule type" value="Genomic_DNA"/>
</dbReference>